<gene>
    <name evidence="12" type="ORF">PANT_12c00008</name>
</gene>
<evidence type="ECO:0000259" key="11">
    <source>
        <dbReference type="PROSITE" id="PS51559"/>
    </source>
</evidence>
<evidence type="ECO:0000256" key="2">
    <source>
        <dbReference type="ARBA" id="ARBA00011245"/>
    </source>
</evidence>
<dbReference type="CDD" id="cd02440">
    <property type="entry name" value="AdoMet_MTases"/>
    <property type="match status" value="1"/>
</dbReference>
<keyword evidence="6" id="KW-0949">S-adenosyl-L-methionine</keyword>
<dbReference type="PANTHER" id="PTHR32379">
    <property type="entry name" value="GUANIDINOACETATE N-METHYLTRANSFERASE"/>
    <property type="match status" value="1"/>
</dbReference>
<protein>
    <recommendedName>
        <fullName evidence="8">Arginine N-methyltransferase 2</fullName>
        <ecNumber evidence="8">2.1.1.-</ecNumber>
    </recommendedName>
</protein>
<evidence type="ECO:0000313" key="13">
    <source>
        <dbReference type="Proteomes" id="UP000011976"/>
    </source>
</evidence>
<dbReference type="STRING" id="1151754.M9LWA1"/>
<evidence type="ECO:0000256" key="8">
    <source>
        <dbReference type="PIRNR" id="PIRNR038148"/>
    </source>
</evidence>
<sequence>MDAASSSSSSSARDAAATITDLLPPSRVARNLELHLAAESGDLALVQSLLSSSPTPGDSDDSGGVDVWYEDPSSSNWSALYFAAEQGHAEVVKLLLRHGALWNAVDANGVTAAQVAWSMNHERCYRLIFEEGVRQTFLLSALGAQDEEQDEEPEAKRARTEGTAVTSADGTTITLKPSANDVANDTAKYLSTRLRFIPDPLGQVRCLDQDDNMVMAPWETDIMSLSASLLCDNQPSGFSVLNVGFGLGIIDTLLQKYRPGRHVIIEAHPDAIAYAKQLGFDRMPGVELFEGRWEDWIKDSDADEDIAKMAQLGSFDAVYWDTYSQDYKDIKRFFDALPNLLNGPQSRFSFFHGLGATNQFFYDVYTRISELDLREIGLTTQWHTMAPSIREEEWAGVKQRYWQLAQYYCPIAQLDVWD</sequence>
<dbReference type="GO" id="GO:0032259">
    <property type="term" value="P:methylation"/>
    <property type="evidence" value="ECO:0007669"/>
    <property type="project" value="UniProtKB-KW"/>
</dbReference>
<evidence type="ECO:0000313" key="12">
    <source>
        <dbReference type="EMBL" id="GAC74519.1"/>
    </source>
</evidence>
<feature type="domain" description="RMT2" evidence="11">
    <location>
        <begin position="182"/>
        <end position="418"/>
    </location>
</feature>
<dbReference type="InterPro" id="IPR002110">
    <property type="entry name" value="Ankyrin_rpt"/>
</dbReference>
<proteinExistence type="inferred from homology"/>
<keyword evidence="7 8" id="KW-0539">Nucleus</keyword>
<keyword evidence="9" id="KW-0040">ANK repeat</keyword>
<dbReference type="InterPro" id="IPR051038">
    <property type="entry name" value="RMT2/GAMT_Mtase"/>
</dbReference>
<organism evidence="12 13">
    <name type="scientific">Pseudozyma antarctica (strain T-34)</name>
    <name type="common">Yeast</name>
    <name type="synonym">Candida antarctica</name>
    <dbReference type="NCBI Taxonomy" id="1151754"/>
    <lineage>
        <taxon>Eukaryota</taxon>
        <taxon>Fungi</taxon>
        <taxon>Dikarya</taxon>
        <taxon>Basidiomycota</taxon>
        <taxon>Ustilaginomycotina</taxon>
        <taxon>Ustilaginomycetes</taxon>
        <taxon>Ustilaginales</taxon>
        <taxon>Ustilaginaceae</taxon>
        <taxon>Moesziomyces</taxon>
    </lineage>
</organism>
<evidence type="ECO:0000256" key="9">
    <source>
        <dbReference type="PROSITE-ProRule" id="PRU00023"/>
    </source>
</evidence>
<dbReference type="InterPro" id="IPR036770">
    <property type="entry name" value="Ankyrin_rpt-contain_sf"/>
</dbReference>
<keyword evidence="5 8" id="KW-0808">Transferase</keyword>
<dbReference type="InterPro" id="IPR017408">
    <property type="entry name" value="Arginine_N-MeTrfase_2"/>
</dbReference>
<dbReference type="SMART" id="SM00248">
    <property type="entry name" value="ANK"/>
    <property type="match status" value="3"/>
</dbReference>
<dbReference type="Gene3D" id="3.40.50.150">
    <property type="entry name" value="Vaccinia Virus protein VP39"/>
    <property type="match status" value="1"/>
</dbReference>
<evidence type="ECO:0000256" key="7">
    <source>
        <dbReference type="ARBA" id="ARBA00023242"/>
    </source>
</evidence>
<dbReference type="PROSITE" id="PS50088">
    <property type="entry name" value="ANK_REPEAT"/>
    <property type="match status" value="1"/>
</dbReference>
<dbReference type="GO" id="GO:0019702">
    <property type="term" value="F:protein arginine N5-methyltransferase activity"/>
    <property type="evidence" value="ECO:0007669"/>
    <property type="project" value="TreeGrafter"/>
</dbReference>
<dbReference type="InterPro" id="IPR026480">
    <property type="entry name" value="RMT2_dom"/>
</dbReference>
<dbReference type="GO" id="GO:0005634">
    <property type="term" value="C:nucleus"/>
    <property type="evidence" value="ECO:0007669"/>
    <property type="project" value="UniProtKB-SubCell"/>
</dbReference>
<comment type="subunit">
    <text evidence="2 8">Monomer.</text>
</comment>
<dbReference type="Gene3D" id="1.25.40.20">
    <property type="entry name" value="Ankyrin repeat-containing domain"/>
    <property type="match status" value="1"/>
</dbReference>
<evidence type="ECO:0000256" key="4">
    <source>
        <dbReference type="ARBA" id="ARBA00022603"/>
    </source>
</evidence>
<dbReference type="Proteomes" id="UP000011976">
    <property type="component" value="Unassembled WGS sequence"/>
</dbReference>
<feature type="repeat" description="ANK" evidence="9">
    <location>
        <begin position="75"/>
        <end position="107"/>
    </location>
</feature>
<dbReference type="InterPro" id="IPR029063">
    <property type="entry name" value="SAM-dependent_MTases_sf"/>
</dbReference>
<dbReference type="EC" id="2.1.1.-" evidence="8"/>
<keyword evidence="3 8" id="KW-0963">Cytoplasm</keyword>
<dbReference type="PROSITE" id="PS50297">
    <property type="entry name" value="ANK_REP_REGION"/>
    <property type="match status" value="1"/>
</dbReference>
<dbReference type="AlphaFoldDB" id="M9LWA1"/>
<dbReference type="EMBL" id="DF196778">
    <property type="protein sequence ID" value="GAC74519.1"/>
    <property type="molecule type" value="Genomic_DNA"/>
</dbReference>
<dbReference type="OrthoDB" id="19014at2759"/>
<evidence type="ECO:0000256" key="6">
    <source>
        <dbReference type="ARBA" id="ARBA00022691"/>
    </source>
</evidence>
<dbReference type="SUPFAM" id="SSF48403">
    <property type="entry name" value="Ankyrin repeat"/>
    <property type="match status" value="1"/>
</dbReference>
<comment type="subcellular location">
    <subcellularLocation>
        <location evidence="8">Cytoplasm</location>
    </subcellularLocation>
    <subcellularLocation>
        <location evidence="8">Nucleus</location>
    </subcellularLocation>
</comment>
<comment type="similarity">
    <text evidence="8">Belongs to the class I-like SAM-binding methyltransferase superfamily. RMT2 methyltransferase family.</text>
</comment>
<evidence type="ECO:0000256" key="1">
    <source>
        <dbReference type="ARBA" id="ARBA00002207"/>
    </source>
</evidence>
<dbReference type="GO" id="GO:0005737">
    <property type="term" value="C:cytoplasm"/>
    <property type="evidence" value="ECO:0007669"/>
    <property type="project" value="UniProtKB-SubCell"/>
</dbReference>
<dbReference type="PIRSF" id="PIRSF038148">
    <property type="entry name" value="Arginine_N-mtfrase-2"/>
    <property type="match status" value="1"/>
</dbReference>
<evidence type="ECO:0000256" key="3">
    <source>
        <dbReference type="ARBA" id="ARBA00022490"/>
    </source>
</evidence>
<evidence type="ECO:0000256" key="5">
    <source>
        <dbReference type="ARBA" id="ARBA00022679"/>
    </source>
</evidence>
<evidence type="ECO:0000256" key="10">
    <source>
        <dbReference type="SAM" id="MobiDB-lite"/>
    </source>
</evidence>
<dbReference type="PANTHER" id="PTHR32379:SF1">
    <property type="entry name" value="GUANIDINOACETATE N-METHYLTRANSFERASE"/>
    <property type="match status" value="1"/>
</dbReference>
<dbReference type="Pfam" id="PF12796">
    <property type="entry name" value="Ank_2"/>
    <property type="match status" value="1"/>
</dbReference>
<keyword evidence="4 8" id="KW-0489">Methyltransferase</keyword>
<accession>M9LWA1</accession>
<reference evidence="13" key="1">
    <citation type="journal article" date="2013" name="Genome Announc.">
        <title>Genome sequence of the basidiomycetous yeast Pseudozyma antarctica T-34, a producer of the glycolipid biosurfactants mannosylerythritol lipids.</title>
        <authorList>
            <person name="Morita T."/>
            <person name="Koike H."/>
            <person name="Koyama Y."/>
            <person name="Hagiwara H."/>
            <person name="Ito E."/>
            <person name="Fukuoka T."/>
            <person name="Imura T."/>
            <person name="Machida M."/>
            <person name="Kitamoto D."/>
        </authorList>
    </citation>
    <scope>NUCLEOTIDE SEQUENCE [LARGE SCALE GENOMIC DNA]</scope>
    <source>
        <strain evidence="13">T-34</strain>
    </source>
</reference>
<dbReference type="SUPFAM" id="SSF53335">
    <property type="entry name" value="S-adenosyl-L-methionine-dependent methyltransferases"/>
    <property type="match status" value="1"/>
</dbReference>
<name>M9LWA1_PSEA3</name>
<dbReference type="PROSITE" id="PS51559">
    <property type="entry name" value="SAM_RMT2"/>
    <property type="match status" value="1"/>
</dbReference>
<feature type="region of interest" description="Disordered" evidence="10">
    <location>
        <begin position="144"/>
        <end position="168"/>
    </location>
</feature>
<comment type="function">
    <text evidence="1 8">S-adenosyl-L-methionine-dependent protein-arginine N-methyltransferase that methylates the delta-nitrogen atom of arginine residues to form N5-methylarginine (type IV) in target proteins. Monomethylates ribosomal protein L12.</text>
</comment>